<feature type="compositionally biased region" description="Basic and acidic residues" evidence="1">
    <location>
        <begin position="8"/>
        <end position="18"/>
    </location>
</feature>
<dbReference type="AlphaFoldDB" id="A0A9P0NX83"/>
<protein>
    <submittedName>
        <fullName evidence="2">Uncharacterized protein</fullName>
    </submittedName>
</protein>
<proteinExistence type="predicted"/>
<dbReference type="OrthoDB" id="6769517at2759"/>
<organism evidence="2 3">
    <name type="scientific">Acanthoscelides obtectus</name>
    <name type="common">Bean weevil</name>
    <name type="synonym">Bruchus obtectus</name>
    <dbReference type="NCBI Taxonomy" id="200917"/>
    <lineage>
        <taxon>Eukaryota</taxon>
        <taxon>Metazoa</taxon>
        <taxon>Ecdysozoa</taxon>
        <taxon>Arthropoda</taxon>
        <taxon>Hexapoda</taxon>
        <taxon>Insecta</taxon>
        <taxon>Pterygota</taxon>
        <taxon>Neoptera</taxon>
        <taxon>Endopterygota</taxon>
        <taxon>Coleoptera</taxon>
        <taxon>Polyphaga</taxon>
        <taxon>Cucujiformia</taxon>
        <taxon>Chrysomeloidea</taxon>
        <taxon>Chrysomelidae</taxon>
        <taxon>Bruchinae</taxon>
        <taxon>Bruchini</taxon>
        <taxon>Acanthoscelides</taxon>
    </lineage>
</organism>
<dbReference type="EMBL" id="CAKOFQ010006703">
    <property type="protein sequence ID" value="CAH1962735.1"/>
    <property type="molecule type" value="Genomic_DNA"/>
</dbReference>
<accession>A0A9P0NX83</accession>
<evidence type="ECO:0000313" key="3">
    <source>
        <dbReference type="Proteomes" id="UP001152888"/>
    </source>
</evidence>
<evidence type="ECO:0000313" key="2">
    <source>
        <dbReference type="EMBL" id="CAH1962735.1"/>
    </source>
</evidence>
<evidence type="ECO:0000256" key="1">
    <source>
        <dbReference type="SAM" id="MobiDB-lite"/>
    </source>
</evidence>
<reference evidence="2" key="1">
    <citation type="submission" date="2022-03" db="EMBL/GenBank/DDBJ databases">
        <authorList>
            <person name="Sayadi A."/>
        </authorList>
    </citation>
    <scope>NUCLEOTIDE SEQUENCE</scope>
</reference>
<dbReference type="Proteomes" id="UP001152888">
    <property type="component" value="Unassembled WGS sequence"/>
</dbReference>
<keyword evidence="3" id="KW-1185">Reference proteome</keyword>
<feature type="region of interest" description="Disordered" evidence="1">
    <location>
        <begin position="1"/>
        <end position="28"/>
    </location>
</feature>
<sequence>MSPCDADYITRRSEEGSRVEYSSVNGAA</sequence>
<gene>
    <name evidence="2" type="ORF">ACAOBT_LOCUS4833</name>
</gene>
<name>A0A9P0NX83_ACAOB</name>
<comment type="caution">
    <text evidence="2">The sequence shown here is derived from an EMBL/GenBank/DDBJ whole genome shotgun (WGS) entry which is preliminary data.</text>
</comment>